<dbReference type="AlphaFoldDB" id="A0A812SV55"/>
<organism evidence="2 3">
    <name type="scientific">Symbiodinium natans</name>
    <dbReference type="NCBI Taxonomy" id="878477"/>
    <lineage>
        <taxon>Eukaryota</taxon>
        <taxon>Sar</taxon>
        <taxon>Alveolata</taxon>
        <taxon>Dinophyceae</taxon>
        <taxon>Suessiales</taxon>
        <taxon>Symbiodiniaceae</taxon>
        <taxon>Symbiodinium</taxon>
    </lineage>
</organism>
<keyword evidence="1" id="KW-0472">Membrane</keyword>
<protein>
    <submittedName>
        <fullName evidence="2">Snapc3 protein</fullName>
    </submittedName>
</protein>
<keyword evidence="1" id="KW-1133">Transmembrane helix</keyword>
<evidence type="ECO:0000256" key="1">
    <source>
        <dbReference type="SAM" id="Phobius"/>
    </source>
</evidence>
<dbReference type="EMBL" id="CAJNDS010002490">
    <property type="protein sequence ID" value="CAE7496137.1"/>
    <property type="molecule type" value="Genomic_DNA"/>
</dbReference>
<evidence type="ECO:0000313" key="3">
    <source>
        <dbReference type="Proteomes" id="UP000604046"/>
    </source>
</evidence>
<feature type="transmembrane region" description="Helical" evidence="1">
    <location>
        <begin position="51"/>
        <end position="70"/>
    </location>
</feature>
<name>A0A812SV55_9DINO</name>
<dbReference type="OrthoDB" id="427516at2759"/>
<sequence length="170" mass="18483">MPFFLLNPATGPTATGARQCLPLLALRALLQVCIAIAIIVTQPMLAEPHVVLQLVGMGLSFCYFPLDIWMSCTYIRNNTNEDDDDDRVGPAVCTLFVCLPFHALNGSLLVVSFIVASGADLVASDYVVLVLGCMWIFPGLLLLIVSCLQWLVQGMRRFCDAVAPAQAPRK</sequence>
<feature type="transmembrane region" description="Helical" evidence="1">
    <location>
        <begin position="91"/>
        <end position="114"/>
    </location>
</feature>
<proteinExistence type="predicted"/>
<keyword evidence="1" id="KW-0812">Transmembrane</keyword>
<gene>
    <name evidence="2" type="primary">Snapc3</name>
    <name evidence="2" type="ORF">SNAT2548_LOCUS27789</name>
</gene>
<evidence type="ECO:0000313" key="2">
    <source>
        <dbReference type="EMBL" id="CAE7496137.1"/>
    </source>
</evidence>
<accession>A0A812SV55</accession>
<feature type="non-terminal residue" evidence="2">
    <location>
        <position position="1"/>
    </location>
</feature>
<feature type="transmembrane region" description="Helical" evidence="1">
    <location>
        <begin position="126"/>
        <end position="148"/>
    </location>
</feature>
<keyword evidence="3" id="KW-1185">Reference proteome</keyword>
<dbReference type="Proteomes" id="UP000604046">
    <property type="component" value="Unassembled WGS sequence"/>
</dbReference>
<feature type="transmembrane region" description="Helical" evidence="1">
    <location>
        <begin position="24"/>
        <end position="45"/>
    </location>
</feature>
<reference evidence="2" key="1">
    <citation type="submission" date="2021-02" db="EMBL/GenBank/DDBJ databases">
        <authorList>
            <person name="Dougan E. K."/>
            <person name="Rhodes N."/>
            <person name="Thang M."/>
            <person name="Chan C."/>
        </authorList>
    </citation>
    <scope>NUCLEOTIDE SEQUENCE</scope>
</reference>
<comment type="caution">
    <text evidence="2">The sequence shown here is derived from an EMBL/GenBank/DDBJ whole genome shotgun (WGS) entry which is preliminary data.</text>
</comment>